<gene>
    <name evidence="2" type="ORF">MFIFM68171_02058</name>
</gene>
<accession>A0ABQ0G261</accession>
<evidence type="ECO:0000313" key="2">
    <source>
        <dbReference type="EMBL" id="GAB1311848.1"/>
    </source>
</evidence>
<dbReference type="PANTHER" id="PTHR14187:SF5">
    <property type="entry name" value="HEAT SHOCK 70 KDA PROTEIN 12A"/>
    <property type="match status" value="1"/>
</dbReference>
<comment type="caution">
    <text evidence="2">The sequence shown here is derived from an EMBL/GenBank/DDBJ whole genome shotgun (WGS) entry which is preliminary data.</text>
</comment>
<feature type="region of interest" description="Disordered" evidence="1">
    <location>
        <begin position="44"/>
        <end position="67"/>
    </location>
</feature>
<name>A0ABQ0G261_9PEZI</name>
<evidence type="ECO:0008006" key="4">
    <source>
        <dbReference type="Google" id="ProtNLM"/>
    </source>
</evidence>
<dbReference type="EMBL" id="BAAFSV010000001">
    <property type="protein sequence ID" value="GAB1311848.1"/>
    <property type="molecule type" value="Genomic_DNA"/>
</dbReference>
<sequence>MDLRSAQRSVDTGVITIGIDFGPTMLSRGKVQSITYRLVSHPDQTSPVRATTDRNAGDSRWPSTKKRSDGLNWHWPIQTSSPTTSASDIVVAYLRALWNRTLACVADRLGLTLEQLARSPLHVVLGVPAIWLPDTLLRLREAVDKAGILNPPQHQQQTVTFFSEPETATLSLVDVGVIPVNLNGDMIIVCDCGGGTADAIALEILGMAPLALRECVPGDGRFCGPVLLDDAYLELVERKIQMRSSTTLAATITKPMLREFFGDWWERQIKIRFNGTNSPYSKPLPFQLTNATERRSPYGSTPPTITLISEEIKSIFDPAVDKIVDLLKSQMDAVLSATRKPPKAVVLAGGFSGNPYLRSRLADQIGQWSKRFNFPDEIRLHYGQQEQSMLAVAHGCLLQALQQINLRRPAPVSVVSHVARASYGYVRNGNTTSHGNNVMPFHQFVTKGEDLPAAGELKRVQVDVTALGPVTLTGDMGLAIYRSSEPEMMRGTLRRYCDIVWTKAGTQLLEREGDASDPVGLTLDVEHAGDSAFFGVRVNGVPQGREHVKIVYT</sequence>
<dbReference type="RefSeq" id="XP_070913581.1">
    <property type="nucleotide sequence ID" value="XM_071057480.1"/>
</dbReference>
<keyword evidence="3" id="KW-1185">Reference proteome</keyword>
<organism evidence="2 3">
    <name type="scientific">Madurella fahalii</name>
    <dbReference type="NCBI Taxonomy" id="1157608"/>
    <lineage>
        <taxon>Eukaryota</taxon>
        <taxon>Fungi</taxon>
        <taxon>Dikarya</taxon>
        <taxon>Ascomycota</taxon>
        <taxon>Pezizomycotina</taxon>
        <taxon>Sordariomycetes</taxon>
        <taxon>Sordariomycetidae</taxon>
        <taxon>Sordariales</taxon>
        <taxon>Sordariales incertae sedis</taxon>
        <taxon>Madurella</taxon>
    </lineage>
</organism>
<reference evidence="2 3" key="1">
    <citation type="submission" date="2024-09" db="EMBL/GenBank/DDBJ databases">
        <title>Itraconazole resistance in Madurella fahalii resulting from another homologue of gene encoding cytochrome P450 14-alpha sterol demethylase (CYP51).</title>
        <authorList>
            <person name="Yoshioka I."/>
            <person name="Fahal A.H."/>
            <person name="Kaneko S."/>
            <person name="Yaguchi T."/>
        </authorList>
    </citation>
    <scope>NUCLEOTIDE SEQUENCE [LARGE SCALE GENOMIC DNA]</scope>
    <source>
        <strain evidence="2 3">IFM 68171</strain>
    </source>
</reference>
<dbReference type="InterPro" id="IPR043129">
    <property type="entry name" value="ATPase_NBD"/>
</dbReference>
<dbReference type="Proteomes" id="UP001628179">
    <property type="component" value="Unassembled WGS sequence"/>
</dbReference>
<dbReference type="SUPFAM" id="SSF53067">
    <property type="entry name" value="Actin-like ATPase domain"/>
    <property type="match status" value="1"/>
</dbReference>
<dbReference type="Gene3D" id="3.30.420.40">
    <property type="match status" value="2"/>
</dbReference>
<dbReference type="Gene3D" id="3.90.640.10">
    <property type="entry name" value="Actin, Chain A, domain 4"/>
    <property type="match status" value="1"/>
</dbReference>
<dbReference type="GeneID" id="98172803"/>
<dbReference type="CDD" id="cd10170">
    <property type="entry name" value="ASKHA_NBD_HSP70"/>
    <property type="match status" value="1"/>
</dbReference>
<protein>
    <recommendedName>
        <fullName evidence="4">Actin-like ATPase domain-containing protein</fullName>
    </recommendedName>
</protein>
<evidence type="ECO:0000256" key="1">
    <source>
        <dbReference type="SAM" id="MobiDB-lite"/>
    </source>
</evidence>
<dbReference type="PANTHER" id="PTHR14187">
    <property type="entry name" value="ALPHA KINASE/ELONGATION FACTOR 2 KINASE"/>
    <property type="match status" value="1"/>
</dbReference>
<evidence type="ECO:0000313" key="3">
    <source>
        <dbReference type="Proteomes" id="UP001628179"/>
    </source>
</evidence>
<proteinExistence type="predicted"/>